<dbReference type="Pfam" id="PF08843">
    <property type="entry name" value="AbiEii"/>
    <property type="match status" value="1"/>
</dbReference>
<dbReference type="AlphaFoldDB" id="A0A3D8JTM3"/>
<dbReference type="RefSeq" id="WP_115536398.1">
    <property type="nucleotide sequence ID" value="NZ_QRGA01000016.1"/>
</dbReference>
<name>A0A3D8JTM3_9BURK</name>
<keyword evidence="2" id="KW-1185">Reference proteome</keyword>
<comment type="caution">
    <text evidence="1">The sequence shown here is derived from an EMBL/GenBank/DDBJ whole genome shotgun (WGS) entry which is preliminary data.</text>
</comment>
<evidence type="ECO:0000313" key="1">
    <source>
        <dbReference type="EMBL" id="RDU96016.1"/>
    </source>
</evidence>
<keyword evidence="1" id="KW-0808">Transferase</keyword>
<dbReference type="Gene3D" id="3.10.450.620">
    <property type="entry name" value="JHP933, nucleotidyltransferase-like core domain"/>
    <property type="match status" value="1"/>
</dbReference>
<dbReference type="InterPro" id="IPR014942">
    <property type="entry name" value="AbiEii"/>
</dbReference>
<accession>A0A3D8JTM3</accession>
<gene>
    <name evidence="1" type="ORF">DWV00_25545</name>
</gene>
<evidence type="ECO:0000313" key="2">
    <source>
        <dbReference type="Proteomes" id="UP000256838"/>
    </source>
</evidence>
<dbReference type="OrthoDB" id="9780929at2"/>
<reference evidence="1 2" key="1">
    <citation type="submission" date="2018-08" db="EMBL/GenBank/DDBJ databases">
        <title>Paraburkholderia sp. DHOM06 isolated from forest soil.</title>
        <authorList>
            <person name="Gao Z.-H."/>
            <person name="Qiu L.-H."/>
        </authorList>
    </citation>
    <scope>NUCLEOTIDE SEQUENCE [LARGE SCALE GENOMIC DNA]</scope>
    <source>
        <strain evidence="1 2">DHOM06</strain>
    </source>
</reference>
<sequence length="357" mass="40945">MRTISETLKAEIEDAANAGMLGNLPPAAAEKDIHITDALFPLSRVRLAHVAHQRDRARGDCCLARVEVLTHLVFAGGTCLSKAHGLIDWMSEDIDVKVVLDAVPDGYALPQGQTNRKRLGDLHDEVERRLKSAGFEFAQTENSENPLCRDSRRYYCLALSYEGRFRDVSGVLRPQLKLELIHRPPKLRVQELEMGYLLDRFVPRKQPHRFSMVAISTAETLAEKVLSLLRRCAWKWDGHQRGTYDSALVRHIYDVWRIAERHPESIEQGRTIFAGLIATDAEEFRKQHPEFNQQPYRVLRRTLERSRTHDELRKDFEQRLKPLLFTSSKPDFEVCFASFTEVATRLLDSDMITANAV</sequence>
<organism evidence="1 2">
    <name type="scientific">Trinickia dinghuensis</name>
    <dbReference type="NCBI Taxonomy" id="2291023"/>
    <lineage>
        <taxon>Bacteria</taxon>
        <taxon>Pseudomonadati</taxon>
        <taxon>Pseudomonadota</taxon>
        <taxon>Betaproteobacteria</taxon>
        <taxon>Burkholderiales</taxon>
        <taxon>Burkholderiaceae</taxon>
        <taxon>Trinickia</taxon>
    </lineage>
</organism>
<dbReference type="EMBL" id="QRGA01000016">
    <property type="protein sequence ID" value="RDU96016.1"/>
    <property type="molecule type" value="Genomic_DNA"/>
</dbReference>
<dbReference type="GO" id="GO:0016740">
    <property type="term" value="F:transferase activity"/>
    <property type="evidence" value="ECO:0007669"/>
    <property type="project" value="UniProtKB-KW"/>
</dbReference>
<dbReference type="Proteomes" id="UP000256838">
    <property type="component" value="Unassembled WGS sequence"/>
</dbReference>
<proteinExistence type="predicted"/>
<protein>
    <submittedName>
        <fullName evidence="1">Nucleotidyl transferase AbiEii/AbiGii toxin family protein</fullName>
    </submittedName>
</protein>